<sequence length="135" mass="15558">MLPVNGGTQESIYIHDHLKVMQEDPHSYNSLRILSQTAKGYIGQCHCCTRFNFAYGNVLFLFTEDGLRGFQSILYDQYHLHSPGEALPHGKTRLLPSPIPNFMLSFDDTELEEIRTMFQEALLVLEVDKIFSYKK</sequence>
<organism evidence="1">
    <name type="scientific">Dyadobacter sp. 676</name>
    <dbReference type="NCBI Taxonomy" id="3088362"/>
    <lineage>
        <taxon>Bacteria</taxon>
        <taxon>Pseudomonadati</taxon>
        <taxon>Bacteroidota</taxon>
        <taxon>Cytophagia</taxon>
        <taxon>Cytophagales</taxon>
        <taxon>Spirosomataceae</taxon>
        <taxon>Dyadobacter</taxon>
    </lineage>
</organism>
<evidence type="ECO:0000313" key="1">
    <source>
        <dbReference type="EMBL" id="XCH27689.1"/>
    </source>
</evidence>
<reference evidence="1" key="1">
    <citation type="submission" date="2024-06" db="EMBL/GenBank/DDBJ databases">
        <title>Sequencing and assembly of the genome of Dyadobacter sp. strain 676, a symbiont of Cyamopsis tetragonoloba.</title>
        <authorList>
            <person name="Guro P."/>
            <person name="Sazanova A."/>
            <person name="Kuznetsova I."/>
            <person name="Belimov A."/>
            <person name="Safronova V."/>
        </authorList>
    </citation>
    <scope>NUCLEOTIDE SEQUENCE</scope>
    <source>
        <strain evidence="1">676</strain>
    </source>
</reference>
<accession>A0AAU8FUH2</accession>
<gene>
    <name evidence="1" type="ORF">ABV298_15335</name>
</gene>
<dbReference type="RefSeq" id="WP_353722936.1">
    <property type="nucleotide sequence ID" value="NZ_CP159289.1"/>
</dbReference>
<proteinExistence type="predicted"/>
<protein>
    <submittedName>
        <fullName evidence="1">DUF6686 family protein</fullName>
    </submittedName>
</protein>
<dbReference type="InterPro" id="IPR046508">
    <property type="entry name" value="DUF6686"/>
</dbReference>
<dbReference type="EMBL" id="CP159289">
    <property type="protein sequence ID" value="XCH27689.1"/>
    <property type="molecule type" value="Genomic_DNA"/>
</dbReference>
<name>A0AAU8FUH2_9BACT</name>
<dbReference type="Pfam" id="PF20391">
    <property type="entry name" value="DUF6686"/>
    <property type="match status" value="1"/>
</dbReference>
<dbReference type="AlphaFoldDB" id="A0AAU8FUH2"/>